<evidence type="ECO:0000256" key="1">
    <source>
        <dbReference type="ARBA" id="ARBA00022737"/>
    </source>
</evidence>
<dbReference type="PANTHER" id="PTHR19211">
    <property type="entry name" value="ATP-BINDING TRANSPORT PROTEIN-RELATED"/>
    <property type="match status" value="1"/>
</dbReference>
<accession>A0ABQ9UV51</accession>
<gene>
    <name evidence="2" type="primary">ABCF2_5</name>
    <name evidence="2" type="ORF">P7K49_022315</name>
</gene>
<comment type="caution">
    <text evidence="2">The sequence shown here is derived from an EMBL/GenBank/DDBJ whole genome shotgun (WGS) entry which is preliminary data.</text>
</comment>
<dbReference type="SUPFAM" id="SSF52540">
    <property type="entry name" value="P-loop containing nucleoside triphosphate hydrolases"/>
    <property type="match status" value="1"/>
</dbReference>
<dbReference type="PANTHER" id="PTHR19211:SF15">
    <property type="entry name" value="ATP-BINDING CASSETTE SUB-FAMILY F MEMBER 2"/>
    <property type="match status" value="1"/>
</dbReference>
<dbReference type="EMBL" id="JASSZA010000010">
    <property type="protein sequence ID" value="KAK2100967.1"/>
    <property type="molecule type" value="Genomic_DNA"/>
</dbReference>
<sequence>MAENTEGDLNSNLLHAPYHTGDPQLDTAIGQWLRWDKKFVEIASTPQYPLTPSSSSFYIVGTVPLFLYYPYKPQVAEEKNEASNRETTEKNLLTKELEDFEIKKVAAQAATVVLTSHPNSTDTHIINLSLTFHGQELLNDTKLGLNSGCRYGLIDLNGIGKSMLLCAIGKCEVLIPEHFGIYHLT</sequence>
<keyword evidence="2" id="KW-0067">ATP-binding</keyword>
<keyword evidence="1" id="KW-0677">Repeat</keyword>
<dbReference type="GO" id="GO:0005524">
    <property type="term" value="F:ATP binding"/>
    <property type="evidence" value="ECO:0007669"/>
    <property type="project" value="UniProtKB-KW"/>
</dbReference>
<dbReference type="Proteomes" id="UP001266305">
    <property type="component" value="Unassembled WGS sequence"/>
</dbReference>
<keyword evidence="3" id="KW-1185">Reference proteome</keyword>
<dbReference type="InterPro" id="IPR027417">
    <property type="entry name" value="P-loop_NTPase"/>
</dbReference>
<evidence type="ECO:0000313" key="2">
    <source>
        <dbReference type="EMBL" id="KAK2100967.1"/>
    </source>
</evidence>
<dbReference type="InterPro" id="IPR050611">
    <property type="entry name" value="ABCF"/>
</dbReference>
<evidence type="ECO:0000313" key="3">
    <source>
        <dbReference type="Proteomes" id="UP001266305"/>
    </source>
</evidence>
<name>A0ABQ9UV51_SAGOE</name>
<protein>
    <submittedName>
        <fullName evidence="2">ATP-binding cassette sub- F member 2</fullName>
    </submittedName>
</protein>
<keyword evidence="2" id="KW-0547">Nucleotide-binding</keyword>
<proteinExistence type="predicted"/>
<reference evidence="2 3" key="1">
    <citation type="submission" date="2023-05" db="EMBL/GenBank/DDBJ databases">
        <title>B98-5 Cell Line De Novo Hybrid Assembly: An Optical Mapping Approach.</title>
        <authorList>
            <person name="Kananen K."/>
            <person name="Auerbach J.A."/>
            <person name="Kautto E."/>
            <person name="Blachly J.S."/>
        </authorList>
    </citation>
    <scope>NUCLEOTIDE SEQUENCE [LARGE SCALE GENOMIC DNA]</scope>
    <source>
        <strain evidence="2">B95-8</strain>
        <tissue evidence="2">Cell line</tissue>
    </source>
</reference>
<organism evidence="2 3">
    <name type="scientific">Saguinus oedipus</name>
    <name type="common">Cotton-top tamarin</name>
    <name type="synonym">Oedipomidas oedipus</name>
    <dbReference type="NCBI Taxonomy" id="9490"/>
    <lineage>
        <taxon>Eukaryota</taxon>
        <taxon>Metazoa</taxon>
        <taxon>Chordata</taxon>
        <taxon>Craniata</taxon>
        <taxon>Vertebrata</taxon>
        <taxon>Euteleostomi</taxon>
        <taxon>Mammalia</taxon>
        <taxon>Eutheria</taxon>
        <taxon>Euarchontoglires</taxon>
        <taxon>Primates</taxon>
        <taxon>Haplorrhini</taxon>
        <taxon>Platyrrhini</taxon>
        <taxon>Cebidae</taxon>
        <taxon>Callitrichinae</taxon>
        <taxon>Saguinus</taxon>
    </lineage>
</organism>